<dbReference type="GO" id="GO:0016709">
    <property type="term" value="F:oxidoreductase activity, acting on paired donors, with incorporation or reduction of molecular oxygen, NAD(P)H as one donor, and incorporation of one atom of oxygen"/>
    <property type="evidence" value="ECO:0007669"/>
    <property type="project" value="UniProtKB-ARBA"/>
</dbReference>
<dbReference type="Pfam" id="PF01494">
    <property type="entry name" value="FAD_binding_3"/>
    <property type="match status" value="1"/>
</dbReference>
<dbReference type="OrthoDB" id="1716816at2759"/>
<evidence type="ECO:0000256" key="4">
    <source>
        <dbReference type="ARBA" id="ARBA00023002"/>
    </source>
</evidence>
<protein>
    <submittedName>
        <fullName evidence="7">Putative phenol 2-monooxygenase (NADPH)</fullName>
    </submittedName>
</protein>
<comment type="similarity">
    <text evidence="1">Belongs to the PheA/TfdB FAD monooxygenase family.</text>
</comment>
<dbReference type="InterPro" id="IPR038220">
    <property type="entry name" value="PHOX_C_sf"/>
</dbReference>
<name>A0A8I3A689_9AGAM</name>
<dbReference type="InterPro" id="IPR036249">
    <property type="entry name" value="Thioredoxin-like_sf"/>
</dbReference>
<dbReference type="PANTHER" id="PTHR43004:SF20">
    <property type="entry name" value="2-MONOOXYGENASE, PUTATIVE (AFU_ORTHOLOGUE AFUA_1G13660)-RELATED"/>
    <property type="match status" value="1"/>
</dbReference>
<evidence type="ECO:0000259" key="6">
    <source>
        <dbReference type="Pfam" id="PF07976"/>
    </source>
</evidence>
<gene>
    <name evidence="7" type="ORF">JVT61DRAFT_6879</name>
</gene>
<dbReference type="EMBL" id="JAGFBS010000023">
    <property type="protein sequence ID" value="KAG6373253.1"/>
    <property type="molecule type" value="Genomic_DNA"/>
</dbReference>
<evidence type="ECO:0000256" key="2">
    <source>
        <dbReference type="ARBA" id="ARBA00022630"/>
    </source>
</evidence>
<dbReference type="GO" id="GO:0071949">
    <property type="term" value="F:FAD binding"/>
    <property type="evidence" value="ECO:0007669"/>
    <property type="project" value="InterPro"/>
</dbReference>
<dbReference type="Gene3D" id="3.40.30.20">
    <property type="match status" value="1"/>
</dbReference>
<organism evidence="7 8">
    <name type="scientific">Boletus reticuloceps</name>
    <dbReference type="NCBI Taxonomy" id="495285"/>
    <lineage>
        <taxon>Eukaryota</taxon>
        <taxon>Fungi</taxon>
        <taxon>Dikarya</taxon>
        <taxon>Basidiomycota</taxon>
        <taxon>Agaricomycotina</taxon>
        <taxon>Agaricomycetes</taxon>
        <taxon>Agaricomycetidae</taxon>
        <taxon>Boletales</taxon>
        <taxon>Boletineae</taxon>
        <taxon>Boletaceae</taxon>
        <taxon>Boletoideae</taxon>
        <taxon>Boletus</taxon>
    </lineage>
</organism>
<proteinExistence type="inferred from homology"/>
<keyword evidence="7" id="KW-0503">Monooxygenase</keyword>
<dbReference type="CDD" id="cd02979">
    <property type="entry name" value="PHOX_C"/>
    <property type="match status" value="1"/>
</dbReference>
<sequence>MPLKNRVDVLIVGAGPAGVMCANALAMAGVDVRIIDKRAVKVATGHADGIQPRMIEVLQSYGLAERLMREGYHMHMCAFYNPRPDGGIERTSRVPSTIPPTSARYPFGVTLSQAAIEDIFLDSMTDRGVEVERPKRPIDIEISEDDDELSSLSSYPVKVTIESLDAVNESKTEIVHAKFVVGADGAHSWVRKALGIRMEGEQTDYIWGVVDIVPETDFPDIHMRSNIRSTSGSCKIIPREAGLVRLYIQLSDADVVDPLTGRADKSKITPQKLISVAKKIFHPFKLADPKEIDWWTVYIIGQRVASSFSVKDRVFIAGDACHTHSPKAGQGMNASMSDTHNLAWKLTQVLRGWSGLSLLKTYEHERRKFAQDLISFDKKYAALFSAKPKTVENGDGVSGEQFSGAFQSFGTLTSGIGVHYSSSTIVDPKHQQCAKNLIIGKRMPPYIFIRAADISPVEIQDMLPSDVRFKLLLFIGRMTEARVTELTLFAQELSQPSSFLLKYCPNGDISATFDRITIASGNKEDFDYLLIPEFFRPHWTRVLLDDTDVTGNKGGHGYERFGMDPEQMTLVVVRPDGYVGTIAPFKSAAADMDDYFGSFMLPRGLDA</sequence>
<comment type="caution">
    <text evidence="7">The sequence shown here is derived from an EMBL/GenBank/DDBJ whole genome shotgun (WGS) entry which is preliminary data.</text>
</comment>
<dbReference type="InterPro" id="IPR012941">
    <property type="entry name" value="Phe_hydrox_C_dim_dom"/>
</dbReference>
<dbReference type="SUPFAM" id="SSF54373">
    <property type="entry name" value="FAD-linked reductases, C-terminal domain"/>
    <property type="match status" value="1"/>
</dbReference>
<dbReference type="Pfam" id="PF07976">
    <property type="entry name" value="Phe_hydrox_dim"/>
    <property type="match status" value="1"/>
</dbReference>
<dbReference type="AlphaFoldDB" id="A0A8I3A689"/>
<dbReference type="Proteomes" id="UP000683000">
    <property type="component" value="Unassembled WGS sequence"/>
</dbReference>
<dbReference type="InterPro" id="IPR050641">
    <property type="entry name" value="RIFMO-like"/>
</dbReference>
<keyword evidence="8" id="KW-1185">Reference proteome</keyword>
<evidence type="ECO:0000259" key="5">
    <source>
        <dbReference type="Pfam" id="PF01494"/>
    </source>
</evidence>
<dbReference type="SUPFAM" id="SSF51905">
    <property type="entry name" value="FAD/NAD(P)-binding domain"/>
    <property type="match status" value="1"/>
</dbReference>
<dbReference type="PRINTS" id="PR00420">
    <property type="entry name" value="RNGMNOXGNASE"/>
</dbReference>
<feature type="domain" description="FAD-binding" evidence="5">
    <location>
        <begin position="6"/>
        <end position="376"/>
    </location>
</feature>
<keyword evidence="2" id="KW-0285">Flavoprotein</keyword>
<accession>A0A8I3A689</accession>
<dbReference type="PANTHER" id="PTHR43004">
    <property type="entry name" value="TRK SYSTEM POTASSIUM UPTAKE PROTEIN"/>
    <property type="match status" value="1"/>
</dbReference>
<dbReference type="Gene3D" id="3.50.50.60">
    <property type="entry name" value="FAD/NAD(P)-binding domain"/>
    <property type="match status" value="1"/>
</dbReference>
<evidence type="ECO:0000256" key="1">
    <source>
        <dbReference type="ARBA" id="ARBA00007801"/>
    </source>
</evidence>
<evidence type="ECO:0000313" key="8">
    <source>
        <dbReference type="Proteomes" id="UP000683000"/>
    </source>
</evidence>
<keyword evidence="4" id="KW-0560">Oxidoreductase</keyword>
<evidence type="ECO:0000313" key="7">
    <source>
        <dbReference type="EMBL" id="KAG6373253.1"/>
    </source>
</evidence>
<evidence type="ECO:0000256" key="3">
    <source>
        <dbReference type="ARBA" id="ARBA00022827"/>
    </source>
</evidence>
<feature type="domain" description="Phenol hydroxylase-like C-terminal dimerisation" evidence="6">
    <location>
        <begin position="418"/>
        <end position="602"/>
    </location>
</feature>
<dbReference type="InterPro" id="IPR036188">
    <property type="entry name" value="FAD/NAD-bd_sf"/>
</dbReference>
<dbReference type="InterPro" id="IPR002938">
    <property type="entry name" value="FAD-bd"/>
</dbReference>
<dbReference type="Gene3D" id="3.30.9.10">
    <property type="entry name" value="D-Amino Acid Oxidase, subunit A, domain 2"/>
    <property type="match status" value="1"/>
</dbReference>
<reference evidence="7" key="1">
    <citation type="submission" date="2021-03" db="EMBL/GenBank/DDBJ databases">
        <title>Evolutionary innovations through gain and loss of genes in the ectomycorrhizal Boletales.</title>
        <authorList>
            <person name="Wu G."/>
            <person name="Miyauchi S."/>
            <person name="Morin E."/>
            <person name="Yang Z.-L."/>
            <person name="Xu J."/>
            <person name="Martin F.M."/>
        </authorList>
    </citation>
    <scope>NUCLEOTIDE SEQUENCE</scope>
    <source>
        <strain evidence="7">BR01</strain>
    </source>
</reference>
<keyword evidence="3" id="KW-0274">FAD</keyword>
<dbReference type="SUPFAM" id="SSF52833">
    <property type="entry name" value="Thioredoxin-like"/>
    <property type="match status" value="1"/>
</dbReference>